<organism evidence="1">
    <name type="scientific">marine sediment metagenome</name>
    <dbReference type="NCBI Taxonomy" id="412755"/>
    <lineage>
        <taxon>unclassified sequences</taxon>
        <taxon>metagenomes</taxon>
        <taxon>ecological metagenomes</taxon>
    </lineage>
</organism>
<proteinExistence type="predicted"/>
<evidence type="ECO:0000313" key="1">
    <source>
        <dbReference type="EMBL" id="KKL99490.1"/>
    </source>
</evidence>
<dbReference type="EMBL" id="LAZR01017661">
    <property type="protein sequence ID" value="KKL99490.1"/>
    <property type="molecule type" value="Genomic_DNA"/>
</dbReference>
<sequence>VIAAAVLSLAGIGVWAVVEQF</sequence>
<name>A0A0F9J0Q1_9ZZZZ</name>
<feature type="non-terminal residue" evidence="1">
    <location>
        <position position="1"/>
    </location>
</feature>
<reference evidence="1" key="1">
    <citation type="journal article" date="2015" name="Nature">
        <title>Complex archaea that bridge the gap between prokaryotes and eukaryotes.</title>
        <authorList>
            <person name="Spang A."/>
            <person name="Saw J.H."/>
            <person name="Jorgensen S.L."/>
            <person name="Zaremba-Niedzwiedzka K."/>
            <person name="Martijn J."/>
            <person name="Lind A.E."/>
            <person name="van Eijk R."/>
            <person name="Schleper C."/>
            <person name="Guy L."/>
            <person name="Ettema T.J."/>
        </authorList>
    </citation>
    <scope>NUCLEOTIDE SEQUENCE</scope>
</reference>
<protein>
    <submittedName>
        <fullName evidence="1">Uncharacterized protein</fullName>
    </submittedName>
</protein>
<accession>A0A0F9J0Q1</accession>
<gene>
    <name evidence="1" type="ORF">LCGC14_1813880</name>
</gene>
<dbReference type="AlphaFoldDB" id="A0A0F9J0Q1"/>
<comment type="caution">
    <text evidence="1">The sequence shown here is derived from an EMBL/GenBank/DDBJ whole genome shotgun (WGS) entry which is preliminary data.</text>
</comment>